<gene>
    <name evidence="2" type="ORF">CAL19_11220</name>
</gene>
<name>A0A261QY33_9BORD</name>
<dbReference type="AlphaFoldDB" id="A0A261QY33"/>
<dbReference type="InterPro" id="IPR019613">
    <property type="entry name" value="DUF4198"/>
</dbReference>
<dbReference type="RefSeq" id="WP_026638782.1">
    <property type="nucleotide sequence ID" value="NZ_NEVI01000016.1"/>
</dbReference>
<keyword evidence="1" id="KW-0732">Signal</keyword>
<comment type="caution">
    <text evidence="2">The sequence shown here is derived from an EMBL/GenBank/DDBJ whole genome shotgun (WGS) entry which is preliminary data.</text>
</comment>
<evidence type="ECO:0000313" key="3">
    <source>
        <dbReference type="Proteomes" id="UP000216947"/>
    </source>
</evidence>
<reference evidence="3" key="1">
    <citation type="submission" date="2017-05" db="EMBL/GenBank/DDBJ databases">
        <title>Complete and WGS of Bordetella genogroups.</title>
        <authorList>
            <person name="Spilker T."/>
            <person name="Lipuma J."/>
        </authorList>
    </citation>
    <scope>NUCLEOTIDE SEQUENCE [LARGE SCALE GENOMIC DNA]</scope>
    <source>
        <strain evidence="3">AU18089</strain>
    </source>
</reference>
<evidence type="ECO:0000256" key="1">
    <source>
        <dbReference type="SAM" id="SignalP"/>
    </source>
</evidence>
<dbReference type="EMBL" id="NEVK01000006">
    <property type="protein sequence ID" value="OZI17685.1"/>
    <property type="molecule type" value="Genomic_DNA"/>
</dbReference>
<accession>A0A261QY33</accession>
<sequence length="266" mass="28887">MKTRIRIAAALALALPAAALAHDLWMLPSSTVLSGTDSWITVDAAVSNDKFYFNHAPLRLDNLQIAAPDGKPAQAQNLARGKLRSTFDLQLNQPGTYRIAVVNDGVLARWTQDGQPKRYFGKPEGLAGAVPAQAQDLEVSQNVGRIETFATAGKPTELQQVGKGLELAPVTHPNDLYSGETATFRMLIDGKPAAGLEVTIVPGGSRYRDKVDEIDVQTAQDGTFKVQWPQPGLYWVEARAQDEQTTVPQATKRRLSYAATLEVLQP</sequence>
<keyword evidence="3" id="KW-1185">Reference proteome</keyword>
<feature type="chain" id="PRO_5012627716" evidence="1">
    <location>
        <begin position="22"/>
        <end position="266"/>
    </location>
</feature>
<dbReference type="Proteomes" id="UP000216947">
    <property type="component" value="Unassembled WGS sequence"/>
</dbReference>
<evidence type="ECO:0000313" key="2">
    <source>
        <dbReference type="EMBL" id="OZI17685.1"/>
    </source>
</evidence>
<dbReference type="OrthoDB" id="5943at2"/>
<dbReference type="Pfam" id="PF10670">
    <property type="entry name" value="DUF4198"/>
    <property type="match status" value="1"/>
</dbReference>
<feature type="signal peptide" evidence="1">
    <location>
        <begin position="1"/>
        <end position="21"/>
    </location>
</feature>
<proteinExistence type="predicted"/>
<protein>
    <submittedName>
        <fullName evidence="2">ABC transporter permease</fullName>
    </submittedName>
</protein>
<organism evidence="2 3">
    <name type="scientific">Bordetella genomosp. 7</name>
    <dbReference type="NCBI Taxonomy" id="1416805"/>
    <lineage>
        <taxon>Bacteria</taxon>
        <taxon>Pseudomonadati</taxon>
        <taxon>Pseudomonadota</taxon>
        <taxon>Betaproteobacteria</taxon>
        <taxon>Burkholderiales</taxon>
        <taxon>Alcaligenaceae</taxon>
        <taxon>Bordetella</taxon>
    </lineage>
</organism>